<dbReference type="RefSeq" id="WP_072949858.1">
    <property type="nucleotide sequence ID" value="NZ_FRCT01000004.1"/>
</dbReference>
<accession>A0A1M7ILJ5</accession>
<proteinExistence type="predicted"/>
<dbReference type="AlphaFoldDB" id="A0A1M7ILJ5"/>
<feature type="transmembrane region" description="Helical" evidence="1">
    <location>
        <begin position="60"/>
        <end position="78"/>
    </location>
</feature>
<evidence type="ECO:0000313" key="2">
    <source>
        <dbReference type="EMBL" id="SHM41692.1"/>
    </source>
</evidence>
<dbReference type="OrthoDB" id="1822875at2"/>
<gene>
    <name evidence="2" type="ORF">SAMN04487860_104198</name>
</gene>
<keyword evidence="1" id="KW-1133">Transmembrane helix</keyword>
<evidence type="ECO:0000313" key="3">
    <source>
        <dbReference type="Proteomes" id="UP000184394"/>
    </source>
</evidence>
<evidence type="ECO:0000256" key="1">
    <source>
        <dbReference type="SAM" id="Phobius"/>
    </source>
</evidence>
<name>A0A1M7ILJ5_RUMFL</name>
<organism evidence="2 3">
    <name type="scientific">Ruminococcus flavefaciens</name>
    <dbReference type="NCBI Taxonomy" id="1265"/>
    <lineage>
        <taxon>Bacteria</taxon>
        <taxon>Bacillati</taxon>
        <taxon>Bacillota</taxon>
        <taxon>Clostridia</taxon>
        <taxon>Eubacteriales</taxon>
        <taxon>Oscillospiraceae</taxon>
        <taxon>Ruminococcus</taxon>
    </lineage>
</organism>
<dbReference type="Proteomes" id="UP000184394">
    <property type="component" value="Unassembled WGS sequence"/>
</dbReference>
<sequence>MEHIFGLVVVLIMEIIYEASKSPKVPKPLRYILIGLTILFFAAFFVCIFIAGIWTLKKTVPGGIVIIALGLLMLILSIRKFRKTYLNRK</sequence>
<keyword evidence="1" id="KW-0812">Transmembrane</keyword>
<keyword evidence="1" id="KW-0472">Membrane</keyword>
<reference evidence="2 3" key="1">
    <citation type="submission" date="2016-11" db="EMBL/GenBank/DDBJ databases">
        <authorList>
            <person name="Jaros S."/>
            <person name="Januszkiewicz K."/>
            <person name="Wedrychowicz H."/>
        </authorList>
    </citation>
    <scope>NUCLEOTIDE SEQUENCE [LARGE SCALE GENOMIC DNA]</scope>
    <source>
        <strain evidence="2 3">Y1</strain>
    </source>
</reference>
<protein>
    <submittedName>
        <fullName evidence="2">Uncharacterized protein</fullName>
    </submittedName>
</protein>
<dbReference type="EMBL" id="FRCT01000004">
    <property type="protein sequence ID" value="SHM41692.1"/>
    <property type="molecule type" value="Genomic_DNA"/>
</dbReference>
<feature type="transmembrane region" description="Helical" evidence="1">
    <location>
        <begin position="31"/>
        <end position="54"/>
    </location>
</feature>